<accession>A0ABP6MMA0</accession>
<evidence type="ECO:0000313" key="2">
    <source>
        <dbReference type="Proteomes" id="UP001500893"/>
    </source>
</evidence>
<keyword evidence="2" id="KW-1185">Reference proteome</keyword>
<comment type="caution">
    <text evidence="1">The sequence shown here is derived from an EMBL/GenBank/DDBJ whole genome shotgun (WGS) entry which is preliminary data.</text>
</comment>
<dbReference type="RefSeq" id="WP_345046310.1">
    <property type="nucleotide sequence ID" value="NZ_BAAAVM010000001.1"/>
</dbReference>
<dbReference type="SUPFAM" id="SSF55729">
    <property type="entry name" value="Acyl-CoA N-acyltransferases (Nat)"/>
    <property type="match status" value="1"/>
</dbReference>
<evidence type="ECO:0000313" key="1">
    <source>
        <dbReference type="EMBL" id="GAA3117097.1"/>
    </source>
</evidence>
<evidence type="ECO:0008006" key="3">
    <source>
        <dbReference type="Google" id="ProtNLM"/>
    </source>
</evidence>
<dbReference type="InterPro" id="IPR016181">
    <property type="entry name" value="Acyl_CoA_acyltransferase"/>
</dbReference>
<dbReference type="Proteomes" id="UP001500893">
    <property type="component" value="Unassembled WGS sequence"/>
</dbReference>
<protein>
    <recommendedName>
        <fullName evidence="3">N-acetyltransferase domain-containing protein</fullName>
    </recommendedName>
</protein>
<proteinExistence type="predicted"/>
<reference evidence="2" key="1">
    <citation type="journal article" date="2019" name="Int. J. Syst. Evol. Microbiol.">
        <title>The Global Catalogue of Microorganisms (GCM) 10K type strain sequencing project: providing services to taxonomists for standard genome sequencing and annotation.</title>
        <authorList>
            <consortium name="The Broad Institute Genomics Platform"/>
            <consortium name="The Broad Institute Genome Sequencing Center for Infectious Disease"/>
            <person name="Wu L."/>
            <person name="Ma J."/>
        </authorList>
    </citation>
    <scope>NUCLEOTIDE SEQUENCE [LARGE SCALE GENOMIC DNA]</scope>
    <source>
        <strain evidence="2">JCM 11574</strain>
    </source>
</reference>
<gene>
    <name evidence="1" type="ORF">GCM10010521_01020</name>
</gene>
<sequence>MTALQEYLGRAASAGLLQEAGGFGFVADRCDDPFTGRRQVLVEYCDPGLPVSPDALEALRRALRDRGDEADAVLLRVAGDLRLPAPWRPRLTYVRHDRTPAAPGAGAPSPAGLTVRPATPADDPRVRAWLVQAFRNAYPGQDVEPGHPGVTAVMEAPDRLSFIAELHGEPIGHGTVLVREQDSVTGEEFAELVDTLVDDAGTRRAAIAALVAAAVRATGGRPLCGHVVHPYEPEAARGADSVLRALVAGDWSVDHCFWESPW</sequence>
<name>A0ABP6MMA0_9ACTN</name>
<organism evidence="1 2">
    <name type="scientific">Streptomyces rameus</name>
    <dbReference type="NCBI Taxonomy" id="68261"/>
    <lineage>
        <taxon>Bacteria</taxon>
        <taxon>Bacillati</taxon>
        <taxon>Actinomycetota</taxon>
        <taxon>Actinomycetes</taxon>
        <taxon>Kitasatosporales</taxon>
        <taxon>Streptomycetaceae</taxon>
        <taxon>Streptomyces</taxon>
    </lineage>
</organism>
<dbReference type="Gene3D" id="3.40.630.30">
    <property type="match status" value="1"/>
</dbReference>
<dbReference type="EMBL" id="BAAAVM010000001">
    <property type="protein sequence ID" value="GAA3117097.1"/>
    <property type="molecule type" value="Genomic_DNA"/>
</dbReference>